<evidence type="ECO:0000313" key="3">
    <source>
        <dbReference type="EMBL" id="SCF45683.1"/>
    </source>
</evidence>
<evidence type="ECO:0000256" key="1">
    <source>
        <dbReference type="SAM" id="MobiDB-lite"/>
    </source>
</evidence>
<keyword evidence="2" id="KW-0732">Signal</keyword>
<feature type="region of interest" description="Disordered" evidence="1">
    <location>
        <begin position="30"/>
        <end position="94"/>
    </location>
</feature>
<protein>
    <submittedName>
        <fullName evidence="3">Uncharacterized protein</fullName>
    </submittedName>
</protein>
<proteinExistence type="predicted"/>
<dbReference type="AlphaFoldDB" id="A0A1C5AKI5"/>
<feature type="signal peptide" evidence="2">
    <location>
        <begin position="1"/>
        <end position="22"/>
    </location>
</feature>
<dbReference type="EMBL" id="FMCX01000012">
    <property type="protein sequence ID" value="SCF45683.1"/>
    <property type="molecule type" value="Genomic_DNA"/>
</dbReference>
<sequence length="426" mass="45292">MTITARAYAACLAGLTLVAVTACGESPQTPPGGYADGPAGPAVSTPRVPTARPPATSGRGPSRAPAGTSGLGAAPTTSASPTGATPAARAAYPPVPASRSKLRWPFARDSIWNTPLGSGARYVPVRIGSKGLGTDEDWFVATSARDPEVPTYMYASFFKGRCSKNIPQQQAQWHPELGRPVHVPKSLVIPDATTTPYSTPNNASAFLDPDGRTLHQFSITARCRPADPLYGYRVAEQDIYGDGINGGHLGSGLSSIGGSVREGELTGAAPIRHALKVDLWGNWLFHDAATGGFRWPASLADSVAATDYKGRDKALRMGSLLAIKPDVTPEQLKITDPVALKIFHALQDYGAYVADTTGWDYNTLCVEMSAKTEFRRHYGRDISQYRPIQDAFNQMLRVIQVVDNNSPRTVGGGGIRRAPAAPPIRD</sequence>
<organism evidence="3 4">
    <name type="scientific">Micromonospora mirobrigensis</name>
    <dbReference type="NCBI Taxonomy" id="262898"/>
    <lineage>
        <taxon>Bacteria</taxon>
        <taxon>Bacillati</taxon>
        <taxon>Actinomycetota</taxon>
        <taxon>Actinomycetes</taxon>
        <taxon>Micromonosporales</taxon>
        <taxon>Micromonosporaceae</taxon>
        <taxon>Micromonospora</taxon>
    </lineage>
</organism>
<name>A0A1C5AKI5_9ACTN</name>
<accession>A0A1C5AKI5</accession>
<evidence type="ECO:0000313" key="4">
    <source>
        <dbReference type="Proteomes" id="UP000199504"/>
    </source>
</evidence>
<dbReference type="Proteomes" id="UP000199504">
    <property type="component" value="Unassembled WGS sequence"/>
</dbReference>
<keyword evidence="4" id="KW-1185">Reference proteome</keyword>
<evidence type="ECO:0000256" key="2">
    <source>
        <dbReference type="SAM" id="SignalP"/>
    </source>
</evidence>
<reference evidence="4" key="1">
    <citation type="submission" date="2016-06" db="EMBL/GenBank/DDBJ databases">
        <authorList>
            <person name="Varghese N."/>
            <person name="Submissions Spin"/>
        </authorList>
    </citation>
    <scope>NUCLEOTIDE SEQUENCE [LARGE SCALE GENOMIC DNA]</scope>
    <source>
        <strain evidence="4">DSM 44830</strain>
    </source>
</reference>
<feature type="compositionally biased region" description="Low complexity" evidence="1">
    <location>
        <begin position="31"/>
        <end position="57"/>
    </location>
</feature>
<dbReference type="PROSITE" id="PS51257">
    <property type="entry name" value="PROKAR_LIPOPROTEIN"/>
    <property type="match status" value="1"/>
</dbReference>
<dbReference type="STRING" id="262898.GA0070564_1125"/>
<feature type="compositionally biased region" description="Low complexity" evidence="1">
    <location>
        <begin position="73"/>
        <end position="92"/>
    </location>
</feature>
<feature type="chain" id="PRO_5039405311" evidence="2">
    <location>
        <begin position="23"/>
        <end position="426"/>
    </location>
</feature>
<gene>
    <name evidence="3" type="ORF">GA0070564_1125</name>
</gene>